<dbReference type="Proteomes" id="UP001562354">
    <property type="component" value="Unassembled WGS sequence"/>
</dbReference>
<dbReference type="SUPFAM" id="SSF103473">
    <property type="entry name" value="MFS general substrate transporter"/>
    <property type="match status" value="1"/>
</dbReference>
<evidence type="ECO:0000256" key="6">
    <source>
        <dbReference type="SAM" id="Phobius"/>
    </source>
</evidence>
<feature type="transmembrane region" description="Helical" evidence="6">
    <location>
        <begin position="147"/>
        <end position="169"/>
    </location>
</feature>
<dbReference type="InterPro" id="IPR050360">
    <property type="entry name" value="MFS_Sugar_Transporters"/>
</dbReference>
<feature type="transmembrane region" description="Helical" evidence="6">
    <location>
        <begin position="43"/>
        <end position="70"/>
    </location>
</feature>
<keyword evidence="5 6" id="KW-0472">Membrane</keyword>
<feature type="transmembrane region" description="Helical" evidence="6">
    <location>
        <begin position="438"/>
        <end position="455"/>
    </location>
</feature>
<comment type="caution">
    <text evidence="8">The sequence shown here is derived from an EMBL/GenBank/DDBJ whole genome shotgun (WGS) entry which is preliminary data.</text>
</comment>
<evidence type="ECO:0000259" key="7">
    <source>
        <dbReference type="PROSITE" id="PS50850"/>
    </source>
</evidence>
<dbReference type="InterPro" id="IPR005828">
    <property type="entry name" value="MFS_sugar_transport-like"/>
</dbReference>
<comment type="similarity">
    <text evidence="2">Belongs to the major facilitator superfamily. Sugar transporter (TC 2.A.1.1) family.</text>
</comment>
<evidence type="ECO:0000256" key="4">
    <source>
        <dbReference type="ARBA" id="ARBA00022989"/>
    </source>
</evidence>
<keyword evidence="3 6" id="KW-0812">Transmembrane</keyword>
<dbReference type="GeneID" id="95979336"/>
<name>A0ABR3PLL2_9PEZI</name>
<dbReference type="Pfam" id="PF00083">
    <property type="entry name" value="Sugar_tr"/>
    <property type="match status" value="1"/>
</dbReference>
<dbReference type="Gene3D" id="1.20.1250.20">
    <property type="entry name" value="MFS general substrate transporter like domains"/>
    <property type="match status" value="1"/>
</dbReference>
<evidence type="ECO:0000313" key="9">
    <source>
        <dbReference type="Proteomes" id="UP001562354"/>
    </source>
</evidence>
<feature type="transmembrane region" description="Helical" evidence="6">
    <location>
        <begin position="365"/>
        <end position="387"/>
    </location>
</feature>
<dbReference type="PROSITE" id="PS00217">
    <property type="entry name" value="SUGAR_TRANSPORT_2"/>
    <property type="match status" value="1"/>
</dbReference>
<dbReference type="InterPro" id="IPR020846">
    <property type="entry name" value="MFS_dom"/>
</dbReference>
<dbReference type="PANTHER" id="PTHR48022">
    <property type="entry name" value="PLASTIDIC GLUCOSE TRANSPORTER 4"/>
    <property type="match status" value="1"/>
</dbReference>
<keyword evidence="4 6" id="KW-1133">Transmembrane helix</keyword>
<evidence type="ECO:0000256" key="1">
    <source>
        <dbReference type="ARBA" id="ARBA00004141"/>
    </source>
</evidence>
<feature type="transmembrane region" description="Helical" evidence="6">
    <location>
        <begin position="302"/>
        <end position="320"/>
    </location>
</feature>
<feature type="transmembrane region" description="Helical" evidence="6">
    <location>
        <begin position="393"/>
        <end position="417"/>
    </location>
</feature>
<comment type="subcellular location">
    <subcellularLocation>
        <location evidence="1">Membrane</location>
        <topology evidence="1">Multi-pass membrane protein</topology>
    </subcellularLocation>
</comment>
<dbReference type="EMBL" id="JBFMKM010000004">
    <property type="protein sequence ID" value="KAL1307008.1"/>
    <property type="molecule type" value="Genomic_DNA"/>
</dbReference>
<dbReference type="PROSITE" id="PS50850">
    <property type="entry name" value="MFS"/>
    <property type="match status" value="1"/>
</dbReference>
<dbReference type="RefSeq" id="XP_069203280.1">
    <property type="nucleotide sequence ID" value="XM_069345451.1"/>
</dbReference>
<protein>
    <recommendedName>
        <fullName evidence="7">Major facilitator superfamily (MFS) profile domain-containing protein</fullName>
    </recommendedName>
</protein>
<evidence type="ECO:0000256" key="2">
    <source>
        <dbReference type="ARBA" id="ARBA00010992"/>
    </source>
</evidence>
<feature type="domain" description="Major facilitator superfamily (MFS) profile" evidence="7">
    <location>
        <begin position="46"/>
        <end position="489"/>
    </location>
</feature>
<reference evidence="8 9" key="1">
    <citation type="submission" date="2024-07" db="EMBL/GenBank/DDBJ databases">
        <title>Draft sequence of the Neodothiora populina.</title>
        <authorList>
            <person name="Drown D.D."/>
            <person name="Schuette U.S."/>
            <person name="Buechlein A.B."/>
            <person name="Rusch D.R."/>
            <person name="Winton L.W."/>
            <person name="Adams G.A."/>
        </authorList>
    </citation>
    <scope>NUCLEOTIDE SEQUENCE [LARGE SCALE GENOMIC DNA]</scope>
    <source>
        <strain evidence="8 9">CPC 39397</strain>
    </source>
</reference>
<feature type="transmembrane region" description="Helical" evidence="6">
    <location>
        <begin position="467"/>
        <end position="483"/>
    </location>
</feature>
<dbReference type="InterPro" id="IPR005829">
    <property type="entry name" value="Sugar_transporter_CS"/>
</dbReference>
<evidence type="ECO:0000256" key="3">
    <source>
        <dbReference type="ARBA" id="ARBA00022692"/>
    </source>
</evidence>
<sequence>MPVAVQDLHQVDLDANTTLDAQRATEAEHSMTLLQGLKTYPKAVGWSILLSTCIVMEGFDIVLINSLFAVPAFKQKFGSPTPEGGYEVTAAWQTGLSNGALVGEILGLFAAGMVADRLGFKKTMIGALAMLTGFIFILFFAKNFTMLLIGEILCGLPWGVFQTLTTTYAAEVCPVALRAYLTTYVNLCWVFGQFLSSAVLKGISGRTDELAYKIPFALQWMWPLPLMIGIALAPESPWWLVRKGRKEEAKRMLHRLTSNTTNVNADETIAMMIHTNELEKAASEGTSYLNCFKGVDLRRTEIVCCVWAVQTLCGSTFMGYSTYFYEQAGLDTSNAFSMSLGQYALGAVGTISSWFLMTKFGRRTLYLYGQIIMAILLLIVGFCAIAPRDNVGAQWAIGSMLLAYTFTYDATVGPVCYSLVAELSSTRLRQKTIVLARNLYNITGISTNVLTPHMLNPTAWNWGAKSGFFWAGMCSLCFTWTFFRLPEPKGRTYAELDMLFEMKVSARKFSSTVVDPFATTVSHSAGKEVHLDEKKTATLQIEQVNSNAS</sequence>
<dbReference type="InterPro" id="IPR036259">
    <property type="entry name" value="MFS_trans_sf"/>
</dbReference>
<dbReference type="PANTHER" id="PTHR48022:SF5">
    <property type="entry name" value="ALPHA-GLUCOSIDES PERMEASE MPH2-RELATED"/>
    <property type="match status" value="1"/>
</dbReference>
<proteinExistence type="inferred from homology"/>
<feature type="transmembrane region" description="Helical" evidence="6">
    <location>
        <begin position="123"/>
        <end position="141"/>
    </location>
</feature>
<evidence type="ECO:0000256" key="5">
    <source>
        <dbReference type="ARBA" id="ARBA00023136"/>
    </source>
</evidence>
<feature type="transmembrane region" description="Helical" evidence="6">
    <location>
        <begin position="340"/>
        <end position="358"/>
    </location>
</feature>
<keyword evidence="9" id="KW-1185">Reference proteome</keyword>
<gene>
    <name evidence="8" type="ORF">AAFC00_005637</name>
</gene>
<feature type="transmembrane region" description="Helical" evidence="6">
    <location>
        <begin position="90"/>
        <end position="111"/>
    </location>
</feature>
<accession>A0ABR3PLL2</accession>
<feature type="transmembrane region" description="Helical" evidence="6">
    <location>
        <begin position="181"/>
        <end position="200"/>
    </location>
</feature>
<feature type="transmembrane region" description="Helical" evidence="6">
    <location>
        <begin position="220"/>
        <end position="241"/>
    </location>
</feature>
<evidence type="ECO:0000313" key="8">
    <source>
        <dbReference type="EMBL" id="KAL1307008.1"/>
    </source>
</evidence>
<organism evidence="8 9">
    <name type="scientific">Neodothiora populina</name>
    <dbReference type="NCBI Taxonomy" id="2781224"/>
    <lineage>
        <taxon>Eukaryota</taxon>
        <taxon>Fungi</taxon>
        <taxon>Dikarya</taxon>
        <taxon>Ascomycota</taxon>
        <taxon>Pezizomycotina</taxon>
        <taxon>Dothideomycetes</taxon>
        <taxon>Dothideomycetidae</taxon>
        <taxon>Dothideales</taxon>
        <taxon>Dothioraceae</taxon>
        <taxon>Neodothiora</taxon>
    </lineage>
</organism>